<accession>A0ABW3BT95</accession>
<evidence type="ECO:0000313" key="2">
    <source>
        <dbReference type="EMBL" id="MFD0835719.1"/>
    </source>
</evidence>
<keyword evidence="1" id="KW-1133">Transmembrane helix</keyword>
<feature type="transmembrane region" description="Helical" evidence="1">
    <location>
        <begin position="6"/>
        <end position="23"/>
    </location>
</feature>
<dbReference type="EMBL" id="JBHTIB010000012">
    <property type="protein sequence ID" value="MFD0835719.1"/>
    <property type="molecule type" value="Genomic_DNA"/>
</dbReference>
<sequence length="112" mass="12480">MKAKYYIPVLLVLGVLLVGFIVIKTTATNKKEPFTTSVYSTNTGFGYSISYNKVLLIKQDHIPSIQKNQSFCTEQDAQAVANLVLEKLYKKVNPSVSPLELKKLGIKINCIN</sequence>
<proteinExistence type="predicted"/>
<dbReference type="Proteomes" id="UP001597011">
    <property type="component" value="Unassembled WGS sequence"/>
</dbReference>
<keyword evidence="3" id="KW-1185">Reference proteome</keyword>
<evidence type="ECO:0000313" key="3">
    <source>
        <dbReference type="Proteomes" id="UP001597011"/>
    </source>
</evidence>
<evidence type="ECO:0000256" key="1">
    <source>
        <dbReference type="SAM" id="Phobius"/>
    </source>
</evidence>
<gene>
    <name evidence="2" type="ORF">ACFQ0I_08095</name>
</gene>
<dbReference type="InterPro" id="IPR032593">
    <property type="entry name" value="DUF4907"/>
</dbReference>
<organism evidence="2 3">
    <name type="scientific">Mariniflexile aquimaris</name>
    <dbReference type="NCBI Taxonomy" id="881009"/>
    <lineage>
        <taxon>Bacteria</taxon>
        <taxon>Pseudomonadati</taxon>
        <taxon>Bacteroidota</taxon>
        <taxon>Flavobacteriia</taxon>
        <taxon>Flavobacteriales</taxon>
        <taxon>Flavobacteriaceae</taxon>
        <taxon>Mariniflexile</taxon>
    </lineage>
</organism>
<keyword evidence="1" id="KW-0472">Membrane</keyword>
<name>A0ABW3BT95_9FLAO</name>
<reference evidence="3" key="1">
    <citation type="journal article" date="2019" name="Int. J. Syst. Evol. Microbiol.">
        <title>The Global Catalogue of Microorganisms (GCM) 10K type strain sequencing project: providing services to taxonomists for standard genome sequencing and annotation.</title>
        <authorList>
            <consortium name="The Broad Institute Genomics Platform"/>
            <consortium name="The Broad Institute Genome Sequencing Center for Infectious Disease"/>
            <person name="Wu L."/>
            <person name="Ma J."/>
        </authorList>
    </citation>
    <scope>NUCLEOTIDE SEQUENCE [LARGE SCALE GENOMIC DNA]</scope>
    <source>
        <strain evidence="3">CCUG 60529</strain>
    </source>
</reference>
<protein>
    <submittedName>
        <fullName evidence="2">DUF4907 domain-containing protein</fullName>
    </submittedName>
</protein>
<dbReference type="RefSeq" id="WP_379941106.1">
    <property type="nucleotide sequence ID" value="NZ_JBHTIB010000012.1"/>
</dbReference>
<comment type="caution">
    <text evidence="2">The sequence shown here is derived from an EMBL/GenBank/DDBJ whole genome shotgun (WGS) entry which is preliminary data.</text>
</comment>
<keyword evidence="1" id="KW-0812">Transmembrane</keyword>
<dbReference type="Pfam" id="PF16250">
    <property type="entry name" value="DUF4907"/>
    <property type="match status" value="1"/>
</dbReference>